<organism evidence="2 3">
    <name type="scientific">Flavobacterium croceum DSM 17960</name>
    <dbReference type="NCBI Taxonomy" id="1121886"/>
    <lineage>
        <taxon>Bacteria</taxon>
        <taxon>Pseudomonadati</taxon>
        <taxon>Bacteroidota</taxon>
        <taxon>Flavobacteriia</taxon>
        <taxon>Flavobacteriales</taxon>
        <taxon>Flavobacteriaceae</taxon>
        <taxon>Flavobacterium</taxon>
    </lineage>
</organism>
<dbReference type="InterPro" id="IPR046232">
    <property type="entry name" value="DUF6265"/>
</dbReference>
<protein>
    <recommendedName>
        <fullName evidence="1">DUF6265 domain-containing protein</fullName>
    </recommendedName>
</protein>
<dbReference type="AlphaFoldDB" id="A0A2S4N6K5"/>
<evidence type="ECO:0000313" key="2">
    <source>
        <dbReference type="EMBL" id="POS01310.1"/>
    </source>
</evidence>
<comment type="caution">
    <text evidence="2">The sequence shown here is derived from an EMBL/GenBank/DDBJ whole genome shotgun (WGS) entry which is preliminary data.</text>
</comment>
<sequence length="162" mass="19144">MKYFYIVILFCFLSCKNETVSPNLIGKKSLVEKANWFLGSWENKSDMGDFYEKWQRVNDSLYQAESFILVKKDTVFYEQVRLKQKKDSLYMIVSVRNQNKEKPVVFYLTQNSENQLTFENPKHDFPTKIVYKKATTDSIVASIEGKQNGKKVQEYFPMKKSK</sequence>
<accession>A0A2S4N6K5</accession>
<gene>
    <name evidence="2" type="ORF">Q361_11121</name>
</gene>
<keyword evidence="3" id="KW-1185">Reference proteome</keyword>
<feature type="domain" description="DUF6265" evidence="1">
    <location>
        <begin position="35"/>
        <end position="144"/>
    </location>
</feature>
<evidence type="ECO:0000313" key="3">
    <source>
        <dbReference type="Proteomes" id="UP000237056"/>
    </source>
</evidence>
<reference evidence="2 3" key="1">
    <citation type="submission" date="2018-01" db="EMBL/GenBank/DDBJ databases">
        <title>Genomic Encyclopedia of Type Strains, Phase I: the one thousand microbial genomes (KMG-I) project.</title>
        <authorList>
            <person name="Goeker M."/>
        </authorList>
    </citation>
    <scope>NUCLEOTIDE SEQUENCE [LARGE SCALE GENOMIC DNA]</scope>
    <source>
        <strain evidence="2 3">DSM 17960</strain>
    </source>
</reference>
<dbReference type="Proteomes" id="UP000237056">
    <property type="component" value="Unassembled WGS sequence"/>
</dbReference>
<dbReference type="EMBL" id="PQNY01000011">
    <property type="protein sequence ID" value="POS01310.1"/>
    <property type="molecule type" value="Genomic_DNA"/>
</dbReference>
<dbReference type="Pfam" id="PF19780">
    <property type="entry name" value="DUF6265"/>
    <property type="match status" value="1"/>
</dbReference>
<name>A0A2S4N6K5_9FLAO</name>
<evidence type="ECO:0000259" key="1">
    <source>
        <dbReference type="Pfam" id="PF19780"/>
    </source>
</evidence>
<proteinExistence type="predicted"/>